<dbReference type="GO" id="GO:0008757">
    <property type="term" value="F:S-adenosylmethionine-dependent methyltransferase activity"/>
    <property type="evidence" value="ECO:0007669"/>
    <property type="project" value="InterPro"/>
</dbReference>
<dbReference type="Proteomes" id="UP000034081">
    <property type="component" value="Unassembled WGS sequence"/>
</dbReference>
<feature type="domain" description="Methyltransferase type 11" evidence="4">
    <location>
        <begin position="56"/>
        <end position="147"/>
    </location>
</feature>
<evidence type="ECO:0000259" key="4">
    <source>
        <dbReference type="Pfam" id="PF08241"/>
    </source>
</evidence>
<dbReference type="InterPro" id="IPR013216">
    <property type="entry name" value="Methyltransf_11"/>
</dbReference>
<proteinExistence type="inferred from homology"/>
<dbReference type="InterPro" id="IPR029063">
    <property type="entry name" value="SAM-dependent_MTases_sf"/>
</dbReference>
<sequence>MTMKVNNSPKDPYFNANIDRFSGFAKEYDSSRPSIPNVIVDILTQLVGVTKPRKVVDLGCGTGLSTRVWEKKAYEVIGVEPNDDMHFQAMSHSDGSNIRYQKGLSVSTGLPDSCADIVTVVEAFHWMEPTATLKEIVRILRPGGVFAAIDYDWPPTINLEAENVDVSFENHAKEILKEIGGDNAAYRWSKNEHLFQIQKSGLFKFTKEFAVHGIEKGNSDRVIGLALNQSNIQILFKRGISEEKIGLPAFRQEIKNTLGKSEILMYFTFRIRLGVKSS</sequence>
<reference evidence="5 6" key="1">
    <citation type="journal article" date="2015" name="Nature">
        <title>rRNA introns, odd ribosomes, and small enigmatic genomes across a large radiation of phyla.</title>
        <authorList>
            <person name="Brown C.T."/>
            <person name="Hug L.A."/>
            <person name="Thomas B.C."/>
            <person name="Sharon I."/>
            <person name="Castelle C.J."/>
            <person name="Singh A."/>
            <person name="Wilkins M.J."/>
            <person name="Williams K.H."/>
            <person name="Banfield J.F."/>
        </authorList>
    </citation>
    <scope>NUCLEOTIDE SEQUENCE [LARGE SCALE GENOMIC DNA]</scope>
</reference>
<dbReference type="SUPFAM" id="SSF53335">
    <property type="entry name" value="S-adenosyl-L-methionine-dependent methyltransferases"/>
    <property type="match status" value="1"/>
</dbReference>
<dbReference type="PANTHER" id="PTHR44942">
    <property type="entry name" value="METHYLTRANSF_11 DOMAIN-CONTAINING PROTEIN"/>
    <property type="match status" value="1"/>
</dbReference>
<dbReference type="AlphaFoldDB" id="A0A0G0LC51"/>
<keyword evidence="3 5" id="KW-0808">Transferase</keyword>
<dbReference type="STRING" id="1618570.UT08_C0006G0038"/>
<name>A0A0G0LC51_9BACT</name>
<dbReference type="Gene3D" id="3.40.50.150">
    <property type="entry name" value="Vaccinia Virus protein VP39"/>
    <property type="match status" value="1"/>
</dbReference>
<dbReference type="GO" id="GO:0032259">
    <property type="term" value="P:methylation"/>
    <property type="evidence" value="ECO:0007669"/>
    <property type="project" value="UniProtKB-KW"/>
</dbReference>
<dbReference type="PATRIC" id="fig|1618570.3.peg.692"/>
<dbReference type="InterPro" id="IPR051052">
    <property type="entry name" value="Diverse_substrate_MTase"/>
</dbReference>
<comment type="caution">
    <text evidence="5">The sequence shown here is derived from an EMBL/GenBank/DDBJ whole genome shotgun (WGS) entry which is preliminary data.</text>
</comment>
<dbReference type="EMBL" id="LBVL01000006">
    <property type="protein sequence ID" value="KKQ85455.1"/>
    <property type="molecule type" value="Genomic_DNA"/>
</dbReference>
<evidence type="ECO:0000256" key="3">
    <source>
        <dbReference type="ARBA" id="ARBA00022679"/>
    </source>
</evidence>
<accession>A0A0G0LC51</accession>
<comment type="similarity">
    <text evidence="1">Belongs to the methyltransferase superfamily.</text>
</comment>
<dbReference type="CDD" id="cd02440">
    <property type="entry name" value="AdoMet_MTases"/>
    <property type="match status" value="1"/>
</dbReference>
<organism evidence="5 6">
    <name type="scientific">Candidatus Woesebacteria bacterium GW2011_GWB1_38_8</name>
    <dbReference type="NCBI Taxonomy" id="1618570"/>
    <lineage>
        <taxon>Bacteria</taxon>
        <taxon>Candidatus Woeseibacteriota</taxon>
    </lineage>
</organism>
<evidence type="ECO:0000256" key="2">
    <source>
        <dbReference type="ARBA" id="ARBA00022603"/>
    </source>
</evidence>
<evidence type="ECO:0000313" key="5">
    <source>
        <dbReference type="EMBL" id="KKQ85455.1"/>
    </source>
</evidence>
<protein>
    <submittedName>
        <fullName evidence="5">Methyltransferase type 11</fullName>
    </submittedName>
</protein>
<gene>
    <name evidence="5" type="ORF">UT08_C0006G0038</name>
</gene>
<evidence type="ECO:0000313" key="6">
    <source>
        <dbReference type="Proteomes" id="UP000034081"/>
    </source>
</evidence>
<dbReference type="PANTHER" id="PTHR44942:SF4">
    <property type="entry name" value="METHYLTRANSFERASE TYPE 11 DOMAIN-CONTAINING PROTEIN"/>
    <property type="match status" value="1"/>
</dbReference>
<keyword evidence="2 5" id="KW-0489">Methyltransferase</keyword>
<dbReference type="Pfam" id="PF08241">
    <property type="entry name" value="Methyltransf_11"/>
    <property type="match status" value="1"/>
</dbReference>
<evidence type="ECO:0000256" key="1">
    <source>
        <dbReference type="ARBA" id="ARBA00008361"/>
    </source>
</evidence>